<accession>A0ABY7FYX5</accession>
<feature type="transmembrane region" description="Helical" evidence="1">
    <location>
        <begin position="6"/>
        <end position="29"/>
    </location>
</feature>
<evidence type="ECO:0000256" key="1">
    <source>
        <dbReference type="SAM" id="Phobius"/>
    </source>
</evidence>
<dbReference type="Proteomes" id="UP001164746">
    <property type="component" value="Chromosome 14"/>
</dbReference>
<keyword evidence="1" id="KW-0472">Membrane</keyword>
<proteinExistence type="predicted"/>
<dbReference type="EMBL" id="CP111025">
    <property type="protein sequence ID" value="WAR26489.1"/>
    <property type="molecule type" value="Genomic_DNA"/>
</dbReference>
<keyword evidence="1" id="KW-0812">Transmembrane</keyword>
<evidence type="ECO:0000313" key="3">
    <source>
        <dbReference type="Proteomes" id="UP001164746"/>
    </source>
</evidence>
<gene>
    <name evidence="2" type="ORF">MAR_012193</name>
</gene>
<feature type="non-terminal residue" evidence="2">
    <location>
        <position position="69"/>
    </location>
</feature>
<keyword evidence="3" id="KW-1185">Reference proteome</keyword>
<evidence type="ECO:0000313" key="2">
    <source>
        <dbReference type="EMBL" id="WAR26489.1"/>
    </source>
</evidence>
<organism evidence="2 3">
    <name type="scientific">Mya arenaria</name>
    <name type="common">Soft-shell clam</name>
    <dbReference type="NCBI Taxonomy" id="6604"/>
    <lineage>
        <taxon>Eukaryota</taxon>
        <taxon>Metazoa</taxon>
        <taxon>Spiralia</taxon>
        <taxon>Lophotrochozoa</taxon>
        <taxon>Mollusca</taxon>
        <taxon>Bivalvia</taxon>
        <taxon>Autobranchia</taxon>
        <taxon>Heteroconchia</taxon>
        <taxon>Euheterodonta</taxon>
        <taxon>Imparidentia</taxon>
        <taxon>Neoheterodontei</taxon>
        <taxon>Myida</taxon>
        <taxon>Myoidea</taxon>
        <taxon>Myidae</taxon>
        <taxon>Mya</taxon>
    </lineage>
</organism>
<reference evidence="2" key="1">
    <citation type="submission" date="2022-11" db="EMBL/GenBank/DDBJ databases">
        <title>Centuries of genome instability and evolution in soft-shell clam transmissible cancer (bioRxiv).</title>
        <authorList>
            <person name="Hart S.F.M."/>
            <person name="Yonemitsu M.A."/>
            <person name="Giersch R.M."/>
            <person name="Beal B.F."/>
            <person name="Arriagada G."/>
            <person name="Davis B.W."/>
            <person name="Ostrander E.A."/>
            <person name="Goff S.P."/>
            <person name="Metzger M.J."/>
        </authorList>
    </citation>
    <scope>NUCLEOTIDE SEQUENCE</scope>
    <source>
        <strain evidence="2">MELC-2E11</strain>
        <tissue evidence="2">Siphon/mantle</tissue>
    </source>
</reference>
<protein>
    <submittedName>
        <fullName evidence="2">Uncharacterized protein</fullName>
    </submittedName>
</protein>
<feature type="non-terminal residue" evidence="2">
    <location>
        <position position="1"/>
    </location>
</feature>
<name>A0ABY7FYX5_MYAAR</name>
<sequence>PLSAQTIVGIISGCLIVVLVLIIITQVIYSRRKANKDMRWRVSWRDVDVLKTKGSIISGFSKSRISLEQ</sequence>
<keyword evidence="1" id="KW-1133">Transmembrane helix</keyword>